<proteinExistence type="inferred from homology"/>
<keyword evidence="2" id="KW-0285">Flavoprotein</keyword>
<organism evidence="7 8">
    <name type="scientific">Cladophialophora immunda</name>
    <dbReference type="NCBI Taxonomy" id="569365"/>
    <lineage>
        <taxon>Eukaryota</taxon>
        <taxon>Fungi</taxon>
        <taxon>Dikarya</taxon>
        <taxon>Ascomycota</taxon>
        <taxon>Pezizomycotina</taxon>
        <taxon>Eurotiomycetes</taxon>
        <taxon>Chaetothyriomycetidae</taxon>
        <taxon>Chaetothyriales</taxon>
        <taxon>Herpotrichiellaceae</taxon>
        <taxon>Cladophialophora</taxon>
    </lineage>
</organism>
<dbReference type="Pfam" id="PF01494">
    <property type="entry name" value="FAD_binding_3"/>
    <property type="match status" value="1"/>
</dbReference>
<dbReference type="RefSeq" id="XP_016252591.1">
    <property type="nucleotide sequence ID" value="XM_016390689.1"/>
</dbReference>
<dbReference type="HOGENOM" id="CLU_009665_19_3_1"/>
<dbReference type="SUPFAM" id="SSF54373">
    <property type="entry name" value="FAD-linked reductases, C-terminal domain"/>
    <property type="match status" value="1"/>
</dbReference>
<dbReference type="InterPro" id="IPR002938">
    <property type="entry name" value="FAD-bd"/>
</dbReference>
<evidence type="ECO:0000256" key="2">
    <source>
        <dbReference type="ARBA" id="ARBA00022630"/>
    </source>
</evidence>
<protein>
    <recommendedName>
        <fullName evidence="6">FAD-binding domain-containing protein</fullName>
    </recommendedName>
</protein>
<keyword evidence="4" id="KW-0560">Oxidoreductase</keyword>
<dbReference type="Gene3D" id="3.50.50.60">
    <property type="entry name" value="FAD/NAD(P)-binding domain"/>
    <property type="match status" value="1"/>
</dbReference>
<keyword evidence="3" id="KW-0274">FAD</keyword>
<dbReference type="VEuPathDB" id="FungiDB:PV07_03927"/>
<dbReference type="AlphaFoldDB" id="A0A0D2CQV1"/>
<dbReference type="InterPro" id="IPR036188">
    <property type="entry name" value="FAD/NAD-bd_sf"/>
</dbReference>
<evidence type="ECO:0000256" key="3">
    <source>
        <dbReference type="ARBA" id="ARBA00022827"/>
    </source>
</evidence>
<name>A0A0D2CQV1_9EURO</name>
<evidence type="ECO:0000259" key="6">
    <source>
        <dbReference type="Pfam" id="PF01494"/>
    </source>
</evidence>
<accession>A0A0D2CQV1</accession>
<sequence length="501" mass="55475">MSGVSRHHDRISMESRNHTQGRLKRDHCLLKVVVVGAGIGGLACAIACRRANPPLAVTVVERAPEILTIGAGIHIPPNACRIVTHLGLLEELKQAKAYSVEGFTLRRYKDGNVIVEKPMGERMEREYGAEWLAIHRGDYQNVLLEAARKNGAKIITNGEVTGIEQGTGEDLGKQIVLMKDGNRMMADIVVGADGLWSGIREYVLGRPMPPVETGDLAYRGTFTREQLKGFRNEKIDKLIEASNVQVWLGSGRHAVFYPLRDKTEYNLVLLCADNLPEGVRASQGSLEEMAANFEGWDPTLNTIISCLKSALKWKLLHFKELDQWTKVCFRKLVRKRPQLTPDNQGPVALLGDASHPTLPYQGQGAAMAVEDGAILGLLLSRLQNSGISPVAEERSAQLTDLLHLYEDLRKKRTEVNVAGAVHTRHFYHLADGDEQLKRDQELAGLPASGWQGACSFNWGDAAYQKNLLGFDVLADADKNFDDWLCRGSTSRWKVTRPTGML</sequence>
<gene>
    <name evidence="7" type="ORF">PV07_03927</name>
</gene>
<evidence type="ECO:0000256" key="5">
    <source>
        <dbReference type="ARBA" id="ARBA00023033"/>
    </source>
</evidence>
<evidence type="ECO:0000313" key="7">
    <source>
        <dbReference type="EMBL" id="KIW32375.1"/>
    </source>
</evidence>
<dbReference type="PANTHER" id="PTHR13789:SF311">
    <property type="entry name" value="HYDROXYLASE, PUTATIVE (AFU_ORTHOLOGUE AFUA_5G10180)-RELATED"/>
    <property type="match status" value="1"/>
</dbReference>
<dbReference type="GeneID" id="27343121"/>
<reference evidence="7 8" key="1">
    <citation type="submission" date="2015-01" db="EMBL/GenBank/DDBJ databases">
        <title>The Genome Sequence of Cladophialophora immunda CBS83496.</title>
        <authorList>
            <consortium name="The Broad Institute Genomics Platform"/>
            <person name="Cuomo C."/>
            <person name="de Hoog S."/>
            <person name="Gorbushina A."/>
            <person name="Stielow B."/>
            <person name="Teixiera M."/>
            <person name="Abouelleil A."/>
            <person name="Chapman S.B."/>
            <person name="Priest M."/>
            <person name="Young S.K."/>
            <person name="Wortman J."/>
            <person name="Nusbaum C."/>
            <person name="Birren B."/>
        </authorList>
    </citation>
    <scope>NUCLEOTIDE SEQUENCE [LARGE SCALE GENOMIC DNA]</scope>
    <source>
        <strain evidence="7 8">CBS 83496</strain>
    </source>
</reference>
<dbReference type="Proteomes" id="UP000054466">
    <property type="component" value="Unassembled WGS sequence"/>
</dbReference>
<keyword evidence="5" id="KW-0503">Monooxygenase</keyword>
<dbReference type="STRING" id="569365.A0A0D2CQV1"/>
<evidence type="ECO:0000256" key="1">
    <source>
        <dbReference type="ARBA" id="ARBA00007992"/>
    </source>
</evidence>
<dbReference type="PANTHER" id="PTHR13789">
    <property type="entry name" value="MONOOXYGENASE"/>
    <property type="match status" value="1"/>
</dbReference>
<dbReference type="PRINTS" id="PR00420">
    <property type="entry name" value="RNGMNOXGNASE"/>
</dbReference>
<dbReference type="GO" id="GO:0004497">
    <property type="term" value="F:monooxygenase activity"/>
    <property type="evidence" value="ECO:0007669"/>
    <property type="project" value="UniProtKB-KW"/>
</dbReference>
<dbReference type="GO" id="GO:0071949">
    <property type="term" value="F:FAD binding"/>
    <property type="evidence" value="ECO:0007669"/>
    <property type="project" value="InterPro"/>
</dbReference>
<dbReference type="OrthoDB" id="1878542at2759"/>
<keyword evidence="8" id="KW-1185">Reference proteome</keyword>
<dbReference type="InterPro" id="IPR050493">
    <property type="entry name" value="FAD-dep_Monooxygenase_BioMet"/>
</dbReference>
<evidence type="ECO:0000313" key="8">
    <source>
        <dbReference type="Proteomes" id="UP000054466"/>
    </source>
</evidence>
<comment type="similarity">
    <text evidence="1">Belongs to the paxM FAD-dependent monooxygenase family.</text>
</comment>
<dbReference type="SUPFAM" id="SSF51905">
    <property type="entry name" value="FAD/NAD(P)-binding domain"/>
    <property type="match status" value="1"/>
</dbReference>
<feature type="domain" description="FAD-binding" evidence="6">
    <location>
        <begin position="31"/>
        <end position="203"/>
    </location>
</feature>
<dbReference type="EMBL" id="KN847041">
    <property type="protein sequence ID" value="KIW32375.1"/>
    <property type="molecule type" value="Genomic_DNA"/>
</dbReference>
<evidence type="ECO:0000256" key="4">
    <source>
        <dbReference type="ARBA" id="ARBA00023002"/>
    </source>
</evidence>